<feature type="domain" description="Mce/MlaD" evidence="2">
    <location>
        <begin position="40"/>
        <end position="115"/>
    </location>
</feature>
<dbReference type="PANTHER" id="PTHR36698">
    <property type="entry name" value="BLL5892 PROTEIN"/>
    <property type="match status" value="1"/>
</dbReference>
<dbReference type="Proteomes" id="UP000630149">
    <property type="component" value="Unassembled WGS sequence"/>
</dbReference>
<evidence type="ECO:0000313" key="3">
    <source>
        <dbReference type="EMBL" id="GGI82853.1"/>
    </source>
</evidence>
<keyword evidence="1" id="KW-0812">Transmembrane</keyword>
<dbReference type="EMBL" id="BMOB01000003">
    <property type="protein sequence ID" value="GGI82853.1"/>
    <property type="molecule type" value="Genomic_DNA"/>
</dbReference>
<reference evidence="3" key="1">
    <citation type="journal article" date="2014" name="Int. J. Syst. Evol. Microbiol.">
        <title>Complete genome sequence of Corynebacterium casei LMG S-19264T (=DSM 44701T), isolated from a smear-ripened cheese.</title>
        <authorList>
            <consortium name="US DOE Joint Genome Institute (JGI-PGF)"/>
            <person name="Walter F."/>
            <person name="Albersmeier A."/>
            <person name="Kalinowski J."/>
            <person name="Ruckert C."/>
        </authorList>
    </citation>
    <scope>NUCLEOTIDE SEQUENCE</scope>
    <source>
        <strain evidence="3">JCM 13919</strain>
    </source>
</reference>
<comment type="caution">
    <text evidence="3">The sequence shown here is derived from an EMBL/GenBank/DDBJ whole genome shotgun (WGS) entry which is preliminary data.</text>
</comment>
<keyword evidence="4" id="KW-1185">Reference proteome</keyword>
<keyword evidence="1" id="KW-0472">Membrane</keyword>
<dbReference type="PANTHER" id="PTHR36698:SF2">
    <property type="entry name" value="MCE_MLAD DOMAIN-CONTAINING PROTEIN"/>
    <property type="match status" value="1"/>
</dbReference>
<protein>
    <submittedName>
        <fullName evidence="3">ABC transporter substrate-binding protein</fullName>
    </submittedName>
</protein>
<sequence>MESKVNYTLVGLTVILLTAGLIAAGLWLSIGFDRKTYNRYIVYMHESIAGLSEESPVKYNGVKVGQVSKIELSKTDPQKTRIIIQVEAGTPITTTTYATLITQGITGTTYLGLSPATSTFLPLQRTPGERYPVIPSRPSFFHQLEKNLNEISEGFKRILTKENARNLNSALNELPKALNELRVATKKFTEMSADMSTAGRQVTSTMKVGKDTIDKISQQTIPPAVILLRRLDDIAANLEKVSEQMRQNPAVIIRGTTPPPPGPGE</sequence>
<gene>
    <name evidence="3" type="ORF">GCM10007966_09280</name>
</gene>
<proteinExistence type="predicted"/>
<keyword evidence="1" id="KW-1133">Transmembrane helix</keyword>
<dbReference type="OrthoDB" id="9806984at2"/>
<evidence type="ECO:0000259" key="2">
    <source>
        <dbReference type="Pfam" id="PF02470"/>
    </source>
</evidence>
<name>A0A917JRR0_9GAMM</name>
<dbReference type="AlphaFoldDB" id="A0A917JRR0"/>
<evidence type="ECO:0000256" key="1">
    <source>
        <dbReference type="SAM" id="Phobius"/>
    </source>
</evidence>
<dbReference type="Pfam" id="PF02470">
    <property type="entry name" value="MlaD"/>
    <property type="match status" value="1"/>
</dbReference>
<dbReference type="InterPro" id="IPR003399">
    <property type="entry name" value="Mce/MlaD"/>
</dbReference>
<feature type="transmembrane region" description="Helical" evidence="1">
    <location>
        <begin position="6"/>
        <end position="30"/>
    </location>
</feature>
<accession>A0A917JRR0</accession>
<dbReference type="RefSeq" id="WP_131776146.1">
    <property type="nucleotide sequence ID" value="NZ_BMOB01000003.1"/>
</dbReference>
<reference evidence="3" key="2">
    <citation type="submission" date="2020-09" db="EMBL/GenBank/DDBJ databases">
        <authorList>
            <person name="Sun Q."/>
            <person name="Ohkuma M."/>
        </authorList>
    </citation>
    <scope>NUCLEOTIDE SEQUENCE</scope>
    <source>
        <strain evidence="3">JCM 13919</strain>
    </source>
</reference>
<evidence type="ECO:0000313" key="4">
    <source>
        <dbReference type="Proteomes" id="UP000630149"/>
    </source>
</evidence>
<organism evidence="3 4">
    <name type="scientific">Legionella impletisoli</name>
    <dbReference type="NCBI Taxonomy" id="343510"/>
    <lineage>
        <taxon>Bacteria</taxon>
        <taxon>Pseudomonadati</taxon>
        <taxon>Pseudomonadota</taxon>
        <taxon>Gammaproteobacteria</taxon>
        <taxon>Legionellales</taxon>
        <taxon>Legionellaceae</taxon>
        <taxon>Legionella</taxon>
    </lineage>
</organism>